<reference evidence="1 2" key="1">
    <citation type="submission" date="2024-07" db="EMBL/GenBank/DDBJ databases">
        <title>Section-level genome sequencing and comparative genomics of Aspergillus sections Usti and Cavernicolus.</title>
        <authorList>
            <consortium name="Lawrence Berkeley National Laboratory"/>
            <person name="Nybo J.L."/>
            <person name="Vesth T.C."/>
            <person name="Theobald S."/>
            <person name="Frisvad J.C."/>
            <person name="Larsen T.O."/>
            <person name="Kjaerboelling I."/>
            <person name="Rothschild-Mancinelli K."/>
            <person name="Lyhne E.K."/>
            <person name="Kogle M.E."/>
            <person name="Barry K."/>
            <person name="Clum A."/>
            <person name="Na H."/>
            <person name="Ledsgaard L."/>
            <person name="Lin J."/>
            <person name="Lipzen A."/>
            <person name="Kuo A."/>
            <person name="Riley R."/>
            <person name="Mondo S."/>
            <person name="Labutti K."/>
            <person name="Haridas S."/>
            <person name="Pangalinan J."/>
            <person name="Salamov A.A."/>
            <person name="Simmons B.A."/>
            <person name="Magnuson J.K."/>
            <person name="Chen J."/>
            <person name="Drula E."/>
            <person name="Henrissat B."/>
            <person name="Wiebenga A."/>
            <person name="Lubbers R.J."/>
            <person name="Gomes A.C."/>
            <person name="Macurrencykelacurrency M.R."/>
            <person name="Stajich J."/>
            <person name="Grigoriev I.V."/>
            <person name="Mortensen U.H."/>
            <person name="De Vries R.P."/>
            <person name="Baker S.E."/>
            <person name="Andersen M.R."/>
        </authorList>
    </citation>
    <scope>NUCLEOTIDE SEQUENCE [LARGE SCALE GENOMIC DNA]</scope>
    <source>
        <strain evidence="1 2">CBS 449.75</strain>
    </source>
</reference>
<sequence length="181" mass="20290">MGIPMPSPIDASAGQIWGRSGWLEGGVLPSARPRFLESQQPLSTDRISFLFMSRHTVRWNELRLHHLPGVLRTRFKVVSLRVALCPPSAYLILVGCPPSSVRSPGAHRRHRRRRDLWRPSRKSCVVKESVLPRVSKSDLWGVAKDSFQPRSLGLYIEHGSGISLSCLLPLVLSRRGVSPRC</sequence>
<evidence type="ECO:0000313" key="1">
    <source>
        <dbReference type="EMBL" id="KAL2870874.1"/>
    </source>
</evidence>
<dbReference type="EMBL" id="JBFXLQ010000004">
    <property type="protein sequence ID" value="KAL2870874.1"/>
    <property type="molecule type" value="Genomic_DNA"/>
</dbReference>
<dbReference type="Proteomes" id="UP001610432">
    <property type="component" value="Unassembled WGS sequence"/>
</dbReference>
<protein>
    <submittedName>
        <fullName evidence="1">Uncharacterized protein</fullName>
    </submittedName>
</protein>
<name>A0ABR4M277_9EURO</name>
<keyword evidence="2" id="KW-1185">Reference proteome</keyword>
<proteinExistence type="predicted"/>
<accession>A0ABR4M277</accession>
<dbReference type="RefSeq" id="XP_070889853.1">
    <property type="nucleotide sequence ID" value="XM_071025560.1"/>
</dbReference>
<dbReference type="GeneID" id="98140632"/>
<gene>
    <name evidence="1" type="ORF">BJX67DRAFT_209796</name>
</gene>
<evidence type="ECO:0000313" key="2">
    <source>
        <dbReference type="Proteomes" id="UP001610432"/>
    </source>
</evidence>
<comment type="caution">
    <text evidence="1">The sequence shown here is derived from an EMBL/GenBank/DDBJ whole genome shotgun (WGS) entry which is preliminary data.</text>
</comment>
<organism evidence="1 2">
    <name type="scientific">Aspergillus lucknowensis</name>
    <dbReference type="NCBI Taxonomy" id="176173"/>
    <lineage>
        <taxon>Eukaryota</taxon>
        <taxon>Fungi</taxon>
        <taxon>Dikarya</taxon>
        <taxon>Ascomycota</taxon>
        <taxon>Pezizomycotina</taxon>
        <taxon>Eurotiomycetes</taxon>
        <taxon>Eurotiomycetidae</taxon>
        <taxon>Eurotiales</taxon>
        <taxon>Aspergillaceae</taxon>
        <taxon>Aspergillus</taxon>
        <taxon>Aspergillus subgen. Nidulantes</taxon>
    </lineage>
</organism>